<accession>A0A9P0QKU6</accession>
<dbReference type="AlphaFoldDB" id="A0A9P0QKU6"/>
<sequence>MKANAVQVIAILLLPAEQIKMFKEDGATIFLAVLIACCCNIEPNPHVSTFANARRQESFLMRNFQGKKGIDTQNIIKKRINEITRVAIKVNGWHTAENTLAMEIKLMAEEALVPVPELEVMSKFKLTPANDKNLVSTWLLTEHVVSSFKSTHIPRYPTLTVILAYLELEFCRSYAFCISLKKSELSLNFSFTI</sequence>
<evidence type="ECO:0000313" key="1">
    <source>
        <dbReference type="EMBL" id="CAH2350408.1"/>
    </source>
</evidence>
<proteinExistence type="predicted"/>
<dbReference type="EMBL" id="CAKXYY010000001">
    <property type="protein sequence ID" value="CAH2350408.1"/>
    <property type="molecule type" value="Genomic_DNA"/>
</dbReference>
<comment type="caution">
    <text evidence="1">The sequence shown here is derived from an EMBL/GenBank/DDBJ whole genome shotgun (WGS) entry which is preliminary data.</text>
</comment>
<gene>
    <name evidence="1" type="ORF">CLIB1423_01S09406</name>
</gene>
<keyword evidence="2" id="KW-1185">Reference proteome</keyword>
<name>A0A9P0QKU6_9ASCO</name>
<organism evidence="1 2">
    <name type="scientific">[Candida] railenensis</name>
    <dbReference type="NCBI Taxonomy" id="45579"/>
    <lineage>
        <taxon>Eukaryota</taxon>
        <taxon>Fungi</taxon>
        <taxon>Dikarya</taxon>
        <taxon>Ascomycota</taxon>
        <taxon>Saccharomycotina</taxon>
        <taxon>Pichiomycetes</taxon>
        <taxon>Debaryomycetaceae</taxon>
        <taxon>Kurtzmaniella</taxon>
    </lineage>
</organism>
<evidence type="ECO:0000313" key="2">
    <source>
        <dbReference type="Proteomes" id="UP000837801"/>
    </source>
</evidence>
<dbReference type="Proteomes" id="UP000837801">
    <property type="component" value="Unassembled WGS sequence"/>
</dbReference>
<reference evidence="1" key="1">
    <citation type="submission" date="2022-03" db="EMBL/GenBank/DDBJ databases">
        <authorList>
            <person name="Legras J.-L."/>
            <person name="Devillers H."/>
            <person name="Grondin C."/>
        </authorList>
    </citation>
    <scope>NUCLEOTIDE SEQUENCE</scope>
    <source>
        <strain evidence="1">CLIB 1423</strain>
    </source>
</reference>
<protein>
    <submittedName>
        <fullName evidence="1">Uncharacterized protein</fullName>
    </submittedName>
</protein>